<dbReference type="Proteomes" id="UP000509761">
    <property type="component" value="Chromosome"/>
</dbReference>
<keyword evidence="3" id="KW-0804">Transcription</keyword>
<sequence>MHPTDTDADDSQLPGKDRNFVTALARGLELLRAFGAGEEYLGNAELSNRTSIPRPTVSRLTYTLTQLGYLQHNTHLEKYRLGPGVLALGYRFLANMGIREIARPHLQKFADATDCNVSLGGADRSDMVYLETCHGHGPLIIRLDTGSRLPIATSAIGRAWLCGLSDERRQQVLQELASEYGSDWPRYEAGIQQSFKDYAQYGFCLSEQDWQRDISAVAMPLILEDGAEVMAINCGGSSLRLDHDRLVNNLGPRLKEVANQIKQELAPRNRSAR</sequence>
<proteinExistence type="predicted"/>
<evidence type="ECO:0000313" key="5">
    <source>
        <dbReference type="Proteomes" id="UP000509761"/>
    </source>
</evidence>
<dbReference type="PANTHER" id="PTHR30136">
    <property type="entry name" value="HELIX-TURN-HELIX TRANSCRIPTIONAL REGULATOR, ICLR FAMILY"/>
    <property type="match status" value="1"/>
</dbReference>
<accession>A0A6N0YZA2</accession>
<dbReference type="EMBL" id="CP054580">
    <property type="protein sequence ID" value="QKS23643.1"/>
    <property type="molecule type" value="Genomic_DNA"/>
</dbReference>
<dbReference type="RefSeq" id="WP_022523324.1">
    <property type="nucleotide sequence ID" value="NZ_CP054580.1"/>
</dbReference>
<dbReference type="InterPro" id="IPR029016">
    <property type="entry name" value="GAF-like_dom_sf"/>
</dbReference>
<dbReference type="SUPFAM" id="SSF46785">
    <property type="entry name" value="Winged helix' DNA-binding domain"/>
    <property type="match status" value="1"/>
</dbReference>
<dbReference type="Gene3D" id="1.10.10.10">
    <property type="entry name" value="Winged helix-like DNA-binding domain superfamily/Winged helix DNA-binding domain"/>
    <property type="match status" value="1"/>
</dbReference>
<dbReference type="SUPFAM" id="SSF55781">
    <property type="entry name" value="GAF domain-like"/>
    <property type="match status" value="1"/>
</dbReference>
<dbReference type="InterPro" id="IPR036388">
    <property type="entry name" value="WH-like_DNA-bd_sf"/>
</dbReference>
<dbReference type="Pfam" id="PF01614">
    <property type="entry name" value="IclR_C"/>
    <property type="match status" value="1"/>
</dbReference>
<organism evidence="4 5">
    <name type="scientific">Vreelandella titanicae</name>
    <dbReference type="NCBI Taxonomy" id="664683"/>
    <lineage>
        <taxon>Bacteria</taxon>
        <taxon>Pseudomonadati</taxon>
        <taxon>Pseudomonadota</taxon>
        <taxon>Gammaproteobacteria</taxon>
        <taxon>Oceanospirillales</taxon>
        <taxon>Halomonadaceae</taxon>
        <taxon>Vreelandella</taxon>
    </lineage>
</organism>
<dbReference type="SMART" id="SM00346">
    <property type="entry name" value="HTH_ICLR"/>
    <property type="match status" value="1"/>
</dbReference>
<reference evidence="4 5" key="1">
    <citation type="submission" date="2019-12" db="EMBL/GenBank/DDBJ databases">
        <title>Genome sequencing and assembly of endphytes of Porphyra tenera.</title>
        <authorList>
            <person name="Park J.M."/>
            <person name="Shin R."/>
            <person name="Jo S.H."/>
        </authorList>
    </citation>
    <scope>NUCLEOTIDE SEQUENCE [LARGE SCALE GENOMIC DNA]</scope>
    <source>
        <strain evidence="4 5">GPM3</strain>
    </source>
</reference>
<dbReference type="PROSITE" id="PS51077">
    <property type="entry name" value="HTH_ICLR"/>
    <property type="match status" value="1"/>
</dbReference>
<keyword evidence="1" id="KW-0805">Transcription regulation</keyword>
<dbReference type="GO" id="GO:0045892">
    <property type="term" value="P:negative regulation of DNA-templated transcription"/>
    <property type="evidence" value="ECO:0007669"/>
    <property type="project" value="TreeGrafter"/>
</dbReference>
<dbReference type="InterPro" id="IPR014757">
    <property type="entry name" value="Tscrpt_reg_IclR_C"/>
</dbReference>
<dbReference type="Gene3D" id="3.30.450.40">
    <property type="match status" value="1"/>
</dbReference>
<dbReference type="GO" id="GO:0003677">
    <property type="term" value="F:DNA binding"/>
    <property type="evidence" value="ECO:0007669"/>
    <property type="project" value="UniProtKB-KW"/>
</dbReference>
<dbReference type="InterPro" id="IPR005471">
    <property type="entry name" value="Tscrpt_reg_IclR_N"/>
</dbReference>
<gene>
    <name evidence="4" type="ORF">FX987_01403</name>
</gene>
<keyword evidence="2" id="KW-0238">DNA-binding</keyword>
<evidence type="ECO:0000256" key="3">
    <source>
        <dbReference type="ARBA" id="ARBA00023163"/>
    </source>
</evidence>
<evidence type="ECO:0000256" key="2">
    <source>
        <dbReference type="ARBA" id="ARBA00023125"/>
    </source>
</evidence>
<dbReference type="InterPro" id="IPR036390">
    <property type="entry name" value="WH_DNA-bd_sf"/>
</dbReference>
<evidence type="ECO:0000256" key="1">
    <source>
        <dbReference type="ARBA" id="ARBA00023015"/>
    </source>
</evidence>
<evidence type="ECO:0000313" key="4">
    <source>
        <dbReference type="EMBL" id="QKS23643.1"/>
    </source>
</evidence>
<keyword evidence="5" id="KW-1185">Reference proteome</keyword>
<dbReference type="PROSITE" id="PS51078">
    <property type="entry name" value="ICLR_ED"/>
    <property type="match status" value="1"/>
</dbReference>
<protein>
    <submittedName>
        <fullName evidence="4">HTH-type transcriptional regulator TsaQ1/TsaQ2</fullName>
    </submittedName>
</protein>
<dbReference type="AlphaFoldDB" id="A0A653RWZ6"/>
<dbReference type="Pfam" id="PF09339">
    <property type="entry name" value="HTH_IclR"/>
    <property type="match status" value="1"/>
</dbReference>
<dbReference type="InterPro" id="IPR050707">
    <property type="entry name" value="HTH_MetabolicPath_Reg"/>
</dbReference>
<name>A0A653RWZ6_9GAMM</name>
<dbReference type="GO" id="GO:0003700">
    <property type="term" value="F:DNA-binding transcription factor activity"/>
    <property type="evidence" value="ECO:0007669"/>
    <property type="project" value="TreeGrafter"/>
</dbReference>
<dbReference type="PANTHER" id="PTHR30136:SF33">
    <property type="entry name" value="TRANSCRIPTIONAL REGULATORY PROTEIN"/>
    <property type="match status" value="1"/>
</dbReference>
<accession>A0A653RWZ6</accession>